<dbReference type="Pfam" id="PF19992">
    <property type="entry name" value="DUF6427"/>
    <property type="match status" value="1"/>
</dbReference>
<evidence type="ECO:0000313" key="3">
    <source>
        <dbReference type="Proteomes" id="UP001153642"/>
    </source>
</evidence>
<sequence length="307" mass="35755">MISSIFGRTNPVNFLIVSLFLSFFLIGGYFLYLDVAFSTQTLWLLGESLALVLMILFLVDFINKKNNLTKGNSYTVLFFVLLFCLFPKIFNEIDLLISNVFILMAFRRIISLRSNRDVEIKIFDASLWVFVASFFYSWALFFIVLVFFALFLYKKNDYRNVLIPFVTLFVVLILAFTFYFLTNKINGFYDLLDFSPRFVIEKYEDIRYIVPLIFMCTMGGWAAIVFFLKKQSKAFKTRVPGILVMLLLGVSILVAILSESANTSELVYALFPLAVIIARYVESIRRLWLREVFISTFIIMPFIVLFL</sequence>
<keyword evidence="3" id="KW-1185">Reference proteome</keyword>
<feature type="transmembrane region" description="Helical" evidence="1">
    <location>
        <begin position="263"/>
        <end position="281"/>
    </location>
</feature>
<feature type="transmembrane region" description="Helical" evidence="1">
    <location>
        <begin position="208"/>
        <end position="228"/>
    </location>
</feature>
<feature type="transmembrane region" description="Helical" evidence="1">
    <location>
        <begin position="74"/>
        <end position="106"/>
    </location>
</feature>
<comment type="caution">
    <text evidence="2">The sequence shown here is derived from an EMBL/GenBank/DDBJ whole genome shotgun (WGS) entry which is preliminary data.</text>
</comment>
<evidence type="ECO:0000313" key="2">
    <source>
        <dbReference type="EMBL" id="MDG3586824.1"/>
    </source>
</evidence>
<feature type="transmembrane region" description="Helical" evidence="1">
    <location>
        <begin position="12"/>
        <end position="31"/>
    </location>
</feature>
<dbReference type="Proteomes" id="UP001153642">
    <property type="component" value="Unassembled WGS sequence"/>
</dbReference>
<feature type="transmembrane region" description="Helical" evidence="1">
    <location>
        <begin position="288"/>
        <end position="306"/>
    </location>
</feature>
<dbReference type="InterPro" id="IPR045625">
    <property type="entry name" value="DUF6427"/>
</dbReference>
<feature type="transmembrane region" description="Helical" evidence="1">
    <location>
        <begin position="160"/>
        <end position="181"/>
    </location>
</feature>
<reference evidence="2" key="1">
    <citation type="submission" date="2022-11" db="EMBL/GenBank/DDBJ databases">
        <title>High-quality draft genome sequence of Galbibacter sp. strain CMA-7.</title>
        <authorList>
            <person name="Wei L."/>
            <person name="Dong C."/>
            <person name="Shao Z."/>
        </authorList>
    </citation>
    <scope>NUCLEOTIDE SEQUENCE</scope>
    <source>
        <strain evidence="2">CMA-7</strain>
    </source>
</reference>
<keyword evidence="1" id="KW-0472">Membrane</keyword>
<name>A0ABT6FUR0_9FLAO</name>
<evidence type="ECO:0000256" key="1">
    <source>
        <dbReference type="SAM" id="Phobius"/>
    </source>
</evidence>
<organism evidence="2 3">
    <name type="scientific">Galbibacter pacificus</name>
    <dbReference type="NCBI Taxonomy" id="2996052"/>
    <lineage>
        <taxon>Bacteria</taxon>
        <taxon>Pseudomonadati</taxon>
        <taxon>Bacteroidota</taxon>
        <taxon>Flavobacteriia</taxon>
        <taxon>Flavobacteriales</taxon>
        <taxon>Flavobacteriaceae</taxon>
        <taxon>Galbibacter</taxon>
    </lineage>
</organism>
<feature type="transmembrane region" description="Helical" evidence="1">
    <location>
        <begin position="240"/>
        <end position="257"/>
    </location>
</feature>
<gene>
    <name evidence="2" type="ORF">OSR52_13185</name>
</gene>
<protein>
    <submittedName>
        <fullName evidence="2">DUF6427 family protein</fullName>
    </submittedName>
</protein>
<keyword evidence="1" id="KW-0812">Transmembrane</keyword>
<proteinExistence type="predicted"/>
<keyword evidence="1" id="KW-1133">Transmembrane helix</keyword>
<dbReference type="EMBL" id="JAPMUA010000004">
    <property type="protein sequence ID" value="MDG3586824.1"/>
    <property type="molecule type" value="Genomic_DNA"/>
</dbReference>
<accession>A0ABT6FUR0</accession>
<feature type="transmembrane region" description="Helical" evidence="1">
    <location>
        <begin position="43"/>
        <end position="62"/>
    </location>
</feature>
<dbReference type="RefSeq" id="WP_277900540.1">
    <property type="nucleotide sequence ID" value="NZ_JAPMUA010000004.1"/>
</dbReference>
<feature type="transmembrane region" description="Helical" evidence="1">
    <location>
        <begin position="126"/>
        <end position="153"/>
    </location>
</feature>